<feature type="transmembrane region" description="Helical" evidence="1">
    <location>
        <begin position="115"/>
        <end position="133"/>
    </location>
</feature>
<evidence type="ECO:0000256" key="1">
    <source>
        <dbReference type="SAM" id="Phobius"/>
    </source>
</evidence>
<keyword evidence="1" id="KW-1133">Transmembrane helix</keyword>
<comment type="caution">
    <text evidence="2">The sequence shown here is derived from an EMBL/GenBank/DDBJ whole genome shotgun (WGS) entry which is preliminary data.</text>
</comment>
<dbReference type="Proteomes" id="UP000435112">
    <property type="component" value="Unassembled WGS sequence"/>
</dbReference>
<accession>A0A6A3MP93</accession>
<feature type="transmembrane region" description="Helical" evidence="1">
    <location>
        <begin position="164"/>
        <end position="184"/>
    </location>
</feature>
<name>A0A6A3MP93_9STRA</name>
<feature type="transmembrane region" description="Helical" evidence="1">
    <location>
        <begin position="53"/>
        <end position="71"/>
    </location>
</feature>
<organism evidence="2 3">
    <name type="scientific">Phytophthora rubi</name>
    <dbReference type="NCBI Taxonomy" id="129364"/>
    <lineage>
        <taxon>Eukaryota</taxon>
        <taxon>Sar</taxon>
        <taxon>Stramenopiles</taxon>
        <taxon>Oomycota</taxon>
        <taxon>Peronosporomycetes</taxon>
        <taxon>Peronosporales</taxon>
        <taxon>Peronosporaceae</taxon>
        <taxon>Phytophthora</taxon>
    </lineage>
</organism>
<feature type="transmembrane region" description="Helical" evidence="1">
    <location>
        <begin position="83"/>
        <end position="103"/>
    </location>
</feature>
<keyword evidence="1" id="KW-0812">Transmembrane</keyword>
<dbReference type="EMBL" id="QXFU01000387">
    <property type="protein sequence ID" value="KAE9034885.1"/>
    <property type="molecule type" value="Genomic_DNA"/>
</dbReference>
<reference evidence="2 3" key="1">
    <citation type="submission" date="2018-09" db="EMBL/GenBank/DDBJ databases">
        <title>Genomic investigation of the strawberry pathogen Phytophthora fragariae indicates pathogenicity is determined by transcriptional variation in three key races.</title>
        <authorList>
            <person name="Adams T.M."/>
            <person name="Armitage A.D."/>
            <person name="Sobczyk M.K."/>
            <person name="Bates H.J."/>
            <person name="Dunwell J.M."/>
            <person name="Nellist C.F."/>
            <person name="Harrison R.J."/>
        </authorList>
    </citation>
    <scope>NUCLEOTIDE SEQUENCE [LARGE SCALE GENOMIC DNA]</scope>
    <source>
        <strain evidence="2 3">SCRP324</strain>
    </source>
</reference>
<sequence length="305" mass="35036">MTILPKDENSQCGIIYTLVPAQPLPSVDLSKSFRGRLLPAAIHTYIRRRYYKYYRAILFSTAVSYCLYLIVPMVKASVGEVLAILAVILWMPMGLGSITTLRYDIVRLVCRTFDFWFFSTITSVIVVSMSMYFSDLRWIRVLIDWFGYHDVIFVDAHVLGLRSITYILITSIISAAIVLIWMMLGKIDGGSSFSIIEYENERSRFELSCVDVIVSASSSDVTILRGSVCYDNFFARGRRKSSHITQIVQVHDEKCGEQRARKKARSLTIMDDETMNSIADHSKIDMWHIALGIRHDEPDFPEWFY</sequence>
<evidence type="ECO:0000313" key="2">
    <source>
        <dbReference type="EMBL" id="KAE9034885.1"/>
    </source>
</evidence>
<gene>
    <name evidence="2" type="ORF">PR002_g7877</name>
</gene>
<dbReference type="AlphaFoldDB" id="A0A6A3MP93"/>
<evidence type="ECO:0000313" key="3">
    <source>
        <dbReference type="Proteomes" id="UP000435112"/>
    </source>
</evidence>
<protein>
    <submittedName>
        <fullName evidence="2">Uncharacterized protein</fullName>
    </submittedName>
</protein>
<dbReference type="OrthoDB" id="123265at2759"/>
<keyword evidence="1" id="KW-0472">Membrane</keyword>
<proteinExistence type="predicted"/>